<keyword evidence="3 7" id="KW-0560">Oxidoreductase</keyword>
<organism evidence="7 8">
    <name type="scientific">Ruminiclostridium cellobioparum subsp. termitidis CT1112</name>
    <dbReference type="NCBI Taxonomy" id="1195236"/>
    <lineage>
        <taxon>Bacteria</taxon>
        <taxon>Bacillati</taxon>
        <taxon>Bacillota</taxon>
        <taxon>Clostridia</taxon>
        <taxon>Eubacteriales</taxon>
        <taxon>Oscillospiraceae</taxon>
        <taxon>Ruminiclostridium</taxon>
    </lineage>
</organism>
<dbReference type="InterPro" id="IPR006367">
    <property type="entry name" value="Sirohaem_synthase_N"/>
</dbReference>
<evidence type="ECO:0000256" key="1">
    <source>
        <dbReference type="ARBA" id="ARBA00005010"/>
    </source>
</evidence>
<evidence type="ECO:0000256" key="2">
    <source>
        <dbReference type="ARBA" id="ARBA00012400"/>
    </source>
</evidence>
<protein>
    <recommendedName>
        <fullName evidence="2">precorrin-2 dehydrogenase</fullName>
        <ecNumber evidence="2">1.3.1.76</ecNumber>
    </recommendedName>
</protein>
<dbReference type="eggNOG" id="COG1648">
    <property type="taxonomic scope" value="Bacteria"/>
</dbReference>
<dbReference type="InterPro" id="IPR028161">
    <property type="entry name" value="Met8-like"/>
</dbReference>
<dbReference type="Gene3D" id="1.10.8.610">
    <property type="entry name" value="SirC, precorrin-2 dehydrogenase, C-terminal helical domain-like"/>
    <property type="match status" value="1"/>
</dbReference>
<dbReference type="InterPro" id="IPR036291">
    <property type="entry name" value="NAD(P)-bd_dom_sf"/>
</dbReference>
<keyword evidence="7" id="KW-0456">Lyase</keyword>
<evidence type="ECO:0000256" key="6">
    <source>
        <dbReference type="ARBA" id="ARBA00047561"/>
    </source>
</evidence>
<dbReference type="Gene3D" id="3.40.50.720">
    <property type="entry name" value="NAD(P)-binding Rossmann-like Domain"/>
    <property type="match status" value="1"/>
</dbReference>
<dbReference type="SUPFAM" id="SSF75615">
    <property type="entry name" value="Siroheme synthase middle domains-like"/>
    <property type="match status" value="1"/>
</dbReference>
<dbReference type="UniPathway" id="UPA00262">
    <property type="reaction ID" value="UER00222"/>
</dbReference>
<name>S0FHA5_RUMCE</name>
<dbReference type="PATRIC" id="fig|1195236.3.peg.3337"/>
<gene>
    <name evidence="7" type="ORF">CTER_3112</name>
</gene>
<dbReference type="RefSeq" id="WP_004627082.1">
    <property type="nucleotide sequence ID" value="NZ_AORV01000043.1"/>
</dbReference>
<dbReference type="Pfam" id="PF13241">
    <property type="entry name" value="NAD_binding_7"/>
    <property type="match status" value="1"/>
</dbReference>
<evidence type="ECO:0000313" key="8">
    <source>
        <dbReference type="Proteomes" id="UP000014155"/>
    </source>
</evidence>
<comment type="caution">
    <text evidence="7">The sequence shown here is derived from an EMBL/GenBank/DDBJ whole genome shotgun (WGS) entry which is preliminary data.</text>
</comment>
<sequence length="210" mass="23737">MAMFPMYVDLKGKRCLIVGGGAIAYRKAEILLRFEADIIIIAPEACSSLVELEKQDKLKIIRSTYTKNDINEVYLVVAATSSMETNEQVYEDAVNMNIPVNVVDDPEKCTFIFPSIVKRGSLAIGISTSGVYPALSKKIRKITEEIFPEDYSEIVEMLAGFRSRVRKSCLTQPEKEHELRNVLEEFYSKGEITPRALNGVLQRHEEKIRA</sequence>
<evidence type="ECO:0000313" key="7">
    <source>
        <dbReference type="EMBL" id="EMS71080.1"/>
    </source>
</evidence>
<dbReference type="GO" id="GO:0004325">
    <property type="term" value="F:ferrochelatase activity"/>
    <property type="evidence" value="ECO:0007669"/>
    <property type="project" value="InterPro"/>
</dbReference>
<comment type="catalytic activity">
    <reaction evidence="6">
        <text>precorrin-2 + NAD(+) = sirohydrochlorin + NADH + 2 H(+)</text>
        <dbReference type="Rhea" id="RHEA:15613"/>
        <dbReference type="ChEBI" id="CHEBI:15378"/>
        <dbReference type="ChEBI" id="CHEBI:57540"/>
        <dbReference type="ChEBI" id="CHEBI:57945"/>
        <dbReference type="ChEBI" id="CHEBI:58351"/>
        <dbReference type="ChEBI" id="CHEBI:58827"/>
        <dbReference type="EC" id="1.3.1.76"/>
    </reaction>
</comment>
<dbReference type="AlphaFoldDB" id="S0FHA5"/>
<evidence type="ECO:0000256" key="5">
    <source>
        <dbReference type="ARBA" id="ARBA00023244"/>
    </source>
</evidence>
<dbReference type="EC" id="1.3.1.76" evidence="2"/>
<keyword evidence="5" id="KW-0627">Porphyrin biosynthesis</keyword>
<dbReference type="PANTHER" id="PTHR35330:SF1">
    <property type="entry name" value="SIROHEME BIOSYNTHESIS PROTEIN MET8"/>
    <property type="match status" value="1"/>
</dbReference>
<dbReference type="PANTHER" id="PTHR35330">
    <property type="entry name" value="SIROHEME BIOSYNTHESIS PROTEIN MET8"/>
    <property type="match status" value="1"/>
</dbReference>
<accession>S0FHA5</accession>
<reference evidence="7 8" key="1">
    <citation type="journal article" date="2013" name="Genome Announc.">
        <title>Draft Genome Sequence of the Cellulolytic, Mesophilic, Anaerobic Bacterium Clostridium termitidis Strain CT1112 (DSM 5398).</title>
        <authorList>
            <person name="Lal S."/>
            <person name="Ramachandran U."/>
            <person name="Zhang X."/>
            <person name="Munir R."/>
            <person name="Sparling R."/>
            <person name="Levin D.B."/>
        </authorList>
    </citation>
    <scope>NUCLEOTIDE SEQUENCE [LARGE SCALE GENOMIC DNA]</scope>
    <source>
        <strain evidence="7 8">CT1112</strain>
    </source>
</reference>
<dbReference type="GO" id="GO:0019354">
    <property type="term" value="P:siroheme biosynthetic process"/>
    <property type="evidence" value="ECO:0007669"/>
    <property type="project" value="UniProtKB-UniPathway"/>
</dbReference>
<keyword evidence="8" id="KW-1185">Reference proteome</keyword>
<dbReference type="InterPro" id="IPR042518">
    <property type="entry name" value="SirC_C"/>
</dbReference>
<comment type="pathway">
    <text evidence="1">Porphyrin-containing compound metabolism; siroheme biosynthesis; sirohydrochlorin from precorrin-2: step 1/1.</text>
</comment>
<evidence type="ECO:0000256" key="4">
    <source>
        <dbReference type="ARBA" id="ARBA00023027"/>
    </source>
</evidence>
<dbReference type="SUPFAM" id="SSF51735">
    <property type="entry name" value="NAD(P)-binding Rossmann-fold domains"/>
    <property type="match status" value="1"/>
</dbReference>
<dbReference type="STRING" id="1195236.CTER_3112"/>
<keyword evidence="4" id="KW-0520">NAD</keyword>
<dbReference type="Proteomes" id="UP000014155">
    <property type="component" value="Unassembled WGS sequence"/>
</dbReference>
<dbReference type="GO" id="GO:0043115">
    <property type="term" value="F:precorrin-2 dehydrogenase activity"/>
    <property type="evidence" value="ECO:0007669"/>
    <property type="project" value="UniProtKB-EC"/>
</dbReference>
<evidence type="ECO:0000256" key="3">
    <source>
        <dbReference type="ARBA" id="ARBA00023002"/>
    </source>
</evidence>
<proteinExistence type="predicted"/>
<dbReference type="EMBL" id="AORV01000043">
    <property type="protein sequence ID" value="EMS71080.1"/>
    <property type="molecule type" value="Genomic_DNA"/>
</dbReference>
<dbReference type="NCBIfam" id="TIGR01470">
    <property type="entry name" value="cysG_Nterm"/>
    <property type="match status" value="1"/>
</dbReference>